<comment type="caution">
    <text evidence="2">The sequence shown here is derived from an EMBL/GenBank/DDBJ whole genome shotgun (WGS) entry which is preliminary data.</text>
</comment>
<sequence>MKNKHISLVVLVVIIYGLDGLSTDQNVIVKAKRQMCIGGGSCHADRPNNHNYNWGKRDVGVVTKNETQNDLPIVKRQMCVGGGSCSSDRANNYNYNWGKRDVGVVTKNETQNVLPIVKRQMCIGGATCQSTNSVNITVTGSQPIPILPDRNNYYFNNQLVTKDKLNSTLNFPQANSQGADN</sequence>
<keyword evidence="3" id="KW-1185">Reference proteome</keyword>
<dbReference type="AlphaFoldDB" id="A0A814J2T4"/>
<feature type="signal peptide" evidence="1">
    <location>
        <begin position="1"/>
        <end position="20"/>
    </location>
</feature>
<protein>
    <submittedName>
        <fullName evidence="2">Uncharacterized protein</fullName>
    </submittedName>
</protein>
<evidence type="ECO:0000256" key="1">
    <source>
        <dbReference type="SAM" id="SignalP"/>
    </source>
</evidence>
<proteinExistence type="predicted"/>
<reference evidence="2" key="1">
    <citation type="submission" date="2021-02" db="EMBL/GenBank/DDBJ databases">
        <authorList>
            <person name="Nowell W R."/>
        </authorList>
    </citation>
    <scope>NUCLEOTIDE SEQUENCE</scope>
    <source>
        <strain evidence="2">Ploen Becks lab</strain>
    </source>
</reference>
<feature type="chain" id="PRO_5032569366" evidence="1">
    <location>
        <begin position="21"/>
        <end position="181"/>
    </location>
</feature>
<evidence type="ECO:0000313" key="2">
    <source>
        <dbReference type="EMBL" id="CAF1033836.1"/>
    </source>
</evidence>
<evidence type="ECO:0000313" key="3">
    <source>
        <dbReference type="Proteomes" id="UP000663879"/>
    </source>
</evidence>
<organism evidence="2 3">
    <name type="scientific">Brachionus calyciflorus</name>
    <dbReference type="NCBI Taxonomy" id="104777"/>
    <lineage>
        <taxon>Eukaryota</taxon>
        <taxon>Metazoa</taxon>
        <taxon>Spiralia</taxon>
        <taxon>Gnathifera</taxon>
        <taxon>Rotifera</taxon>
        <taxon>Eurotatoria</taxon>
        <taxon>Monogononta</taxon>
        <taxon>Pseudotrocha</taxon>
        <taxon>Ploima</taxon>
        <taxon>Brachionidae</taxon>
        <taxon>Brachionus</taxon>
    </lineage>
</organism>
<dbReference type="EMBL" id="CAJNOC010004799">
    <property type="protein sequence ID" value="CAF1033836.1"/>
    <property type="molecule type" value="Genomic_DNA"/>
</dbReference>
<name>A0A814J2T4_9BILA</name>
<keyword evidence="1" id="KW-0732">Signal</keyword>
<accession>A0A814J2T4</accession>
<gene>
    <name evidence="2" type="ORF">OXX778_LOCUS18006</name>
</gene>
<feature type="non-terminal residue" evidence="2">
    <location>
        <position position="1"/>
    </location>
</feature>
<dbReference type="Proteomes" id="UP000663879">
    <property type="component" value="Unassembled WGS sequence"/>
</dbReference>